<dbReference type="PANTHER" id="PTHR44103">
    <property type="entry name" value="PROPROTEIN CONVERTASE P"/>
    <property type="match status" value="1"/>
</dbReference>
<evidence type="ECO:0000256" key="1">
    <source>
        <dbReference type="ARBA" id="ARBA00022729"/>
    </source>
</evidence>
<proteinExistence type="predicted"/>
<dbReference type="Proteomes" id="UP000663845">
    <property type="component" value="Unassembled WGS sequence"/>
</dbReference>
<protein>
    <submittedName>
        <fullName evidence="3">Uncharacterized protein</fullName>
    </submittedName>
</protein>
<dbReference type="InterPro" id="IPR028994">
    <property type="entry name" value="Integrin_alpha_N"/>
</dbReference>
<sequence>MTASSINNEIAIIEQNDSVNTPQTNNLALIQPNEISHNNNIRKREKTEKNANILIPIRRSERRFFTGFCAFGIFTSISMTVGILAVYFTSPKPTNGTCELVLQRTADQSYGYDSHPYHIAIGYLNNDSYKDIAVVNSGSDSVGIFLGITYETFTNQTTYSTGIGSRPYSLAIGNFNNDTFLDIVVAHYGANSIGVLLGYGNGSFGDQVITSLGSSRPLSLSIGDFNKDNKLDVVTVNYGTPTITLLLGINNGSLQIEIIYPMGYDSNPSSLALGDFNNDDKLDIAIVNYGTSILAILIANEMGTFSIQEYSTGDRSNPCSLVINDFNNDNKLDIVVVNFDSGTLGVFLGQGNGSFNNIILHSIDSLNHPQFIAAGDFTEDNIMDIVVVNTGNDNVVVLKGDGNGNFSILSVHPTGTDSGPCSIAVTDFDMDNKLDIVVVNNRTNNIYVLMRYTIYPDAIQTMYSAGIYSQPFYAAVHDFNGDNKLDIVIANFGADNLGFYFGFGDGTFSNFVPYDTGNFSSPVCIAVGDFNNDNISDIAVLLYVLSEVSIHLGNNNGTFENIGMYSIGSNSHAYMLTVGDINRDNNLDIIVAVYSDNYVVVLFGNGHGEFLDIITYSTGYYSLPIYVIVNDLNNDTILDIITANYGSSNIAILLGYGNTSFTNPIFISTGNDNPSCISIGDLNKDDELDIVYNSPSTSNIGILLRLVNGTYINIIKLSTGDGSYPWAIVLTNLNNDAILDIGVVNQWDNTVGIFLGYGDGTFAPQRLFSTGYGSFPNSITFGDLDNDRQAEIVVANYGTNSLGIFFISYQANFQSQTNYLTGSNTHPYSIATGDVNNDGKLDIVVANSGDDNINILYNFNNGNFQNKITYSTGFASHPQFVIINDFNNDNQLDIAVANTWKDNLNVFLGFNNGTFDEASVYSTDVGSFPSSMAAADFNKDSRMDIIVTNQDNDNIGIFLNFNYTTFSKQTLYITDILPMPNCVVVADLNNDHQWDIVFTNRGSGNIGVFLGYRDGTFEKQISYQIGTTSSPTSIALGDFNNDKQLDIVVATAGTNDITILVGYGNGTFTKENINIIYQFLSPVSVAIADFNNDSQLDIVVLDQNSNSVNILLGYGNATFNRITPYILPDDSYPAWLVINDFDNDNILDIATANIYANNITIIFGYGNGSFGNSTTLSTGDYSYPCSLAAGDFNNDHWMDIVVVNQYGYNIGIFLGFGNGSFALQKTFPVNSMSYLTSVSVGDLNGDKILDVIVSDYGSSYGAGYGNISVFYGYGDGNFTLPKTYPTGYKSEPSSTAICDFNNDGRPDIVVTNSQKNTLDIMFAYKSEPFAVQTIFPTGNGSHPNALAIGDFNNDNETDIVVVKSGLDSISILLGYGNGSFIENANYSTGNNSLPSSVAVHDFNNDDQLDIVVTNSNTNNINVYCGYGNGSFNLMSTYLTGLSSAPSFVDVRDINKDNNTDLIISNWGTNNILIFYGLGNGTFANPKSYSANYDSRPQSMAIGYFDNDNLLDVAIAIIVRQVDVTYFLSSGGGGSISPFCGFRILQ</sequence>
<dbReference type="EMBL" id="CAJOAZ010002875">
    <property type="protein sequence ID" value="CAF3967100.1"/>
    <property type="molecule type" value="Genomic_DNA"/>
</dbReference>
<dbReference type="Pfam" id="PF01839">
    <property type="entry name" value="FG-GAP"/>
    <property type="match status" value="1"/>
</dbReference>
<name>A0A814IAX4_9BILA</name>
<evidence type="ECO:0000313" key="4">
    <source>
        <dbReference type="EMBL" id="CAF3967100.1"/>
    </source>
</evidence>
<reference evidence="3" key="1">
    <citation type="submission" date="2021-02" db="EMBL/GenBank/DDBJ databases">
        <authorList>
            <person name="Nowell W R."/>
        </authorList>
    </citation>
    <scope>NUCLEOTIDE SEQUENCE</scope>
</reference>
<keyword evidence="2" id="KW-0472">Membrane</keyword>
<evidence type="ECO:0000313" key="5">
    <source>
        <dbReference type="Proteomes" id="UP000663845"/>
    </source>
</evidence>
<comment type="caution">
    <text evidence="3">The sequence shown here is derived from an EMBL/GenBank/DDBJ whole genome shotgun (WGS) entry which is preliminary data.</text>
</comment>
<feature type="transmembrane region" description="Helical" evidence="2">
    <location>
        <begin position="64"/>
        <end position="88"/>
    </location>
</feature>
<accession>A0A814IAX4</accession>
<dbReference type="Pfam" id="PF13517">
    <property type="entry name" value="FG-GAP_3"/>
    <property type="match status" value="13"/>
</dbReference>
<dbReference type="EMBL" id="CAJNOG010000159">
    <property type="protein sequence ID" value="CAF1023077.1"/>
    <property type="molecule type" value="Genomic_DNA"/>
</dbReference>
<keyword evidence="1" id="KW-0732">Signal</keyword>
<dbReference type="Gene3D" id="2.130.10.130">
    <property type="entry name" value="Integrin alpha, N-terminal"/>
    <property type="match status" value="7"/>
</dbReference>
<gene>
    <name evidence="3" type="ORF">JYZ213_LOCUS17177</name>
    <name evidence="4" type="ORF">OXD698_LOCUS27603</name>
</gene>
<dbReference type="InterPro" id="IPR013517">
    <property type="entry name" value="FG-GAP"/>
</dbReference>
<organism evidence="3 5">
    <name type="scientific">Adineta steineri</name>
    <dbReference type="NCBI Taxonomy" id="433720"/>
    <lineage>
        <taxon>Eukaryota</taxon>
        <taxon>Metazoa</taxon>
        <taxon>Spiralia</taxon>
        <taxon>Gnathifera</taxon>
        <taxon>Rotifera</taxon>
        <taxon>Eurotatoria</taxon>
        <taxon>Bdelloidea</taxon>
        <taxon>Adinetida</taxon>
        <taxon>Adinetidae</taxon>
        <taxon>Adineta</taxon>
    </lineage>
</organism>
<evidence type="ECO:0000313" key="3">
    <source>
        <dbReference type="EMBL" id="CAF1023077.1"/>
    </source>
</evidence>
<keyword evidence="2" id="KW-0812">Transmembrane</keyword>
<dbReference type="PANTHER" id="PTHR44103:SF1">
    <property type="entry name" value="PROPROTEIN CONVERTASE P"/>
    <property type="match status" value="1"/>
</dbReference>
<dbReference type="Proteomes" id="UP000663844">
    <property type="component" value="Unassembled WGS sequence"/>
</dbReference>
<keyword evidence="2" id="KW-1133">Transmembrane helix</keyword>
<dbReference type="SUPFAM" id="SSF69318">
    <property type="entry name" value="Integrin alpha N-terminal domain"/>
    <property type="match status" value="5"/>
</dbReference>
<evidence type="ECO:0000256" key="2">
    <source>
        <dbReference type="SAM" id="Phobius"/>
    </source>
</evidence>